<name>A0A6A0A569_HAELA</name>
<evidence type="ECO:0008006" key="3">
    <source>
        <dbReference type="Google" id="ProtNLM"/>
    </source>
</evidence>
<dbReference type="Gene3D" id="2.60.120.260">
    <property type="entry name" value="Galactose-binding domain-like"/>
    <property type="match status" value="1"/>
</dbReference>
<dbReference type="AlphaFoldDB" id="A0A6A0A569"/>
<gene>
    <name evidence="1" type="ORF">HaLaN_26003</name>
</gene>
<proteinExistence type="predicted"/>
<protein>
    <recommendedName>
        <fullName evidence="3">F5/8 type C domain-containing protein</fullName>
    </recommendedName>
</protein>
<feature type="non-terminal residue" evidence="1">
    <location>
        <position position="1"/>
    </location>
</feature>
<evidence type="ECO:0000313" key="2">
    <source>
        <dbReference type="Proteomes" id="UP000485058"/>
    </source>
</evidence>
<reference evidence="1 2" key="1">
    <citation type="submission" date="2020-02" db="EMBL/GenBank/DDBJ databases">
        <title>Draft genome sequence of Haematococcus lacustris strain NIES-144.</title>
        <authorList>
            <person name="Morimoto D."/>
            <person name="Nakagawa S."/>
            <person name="Yoshida T."/>
            <person name="Sawayama S."/>
        </authorList>
    </citation>
    <scope>NUCLEOTIDE SEQUENCE [LARGE SCALE GENOMIC DNA]</scope>
    <source>
        <strain evidence="1 2">NIES-144</strain>
    </source>
</reference>
<dbReference type="Proteomes" id="UP000485058">
    <property type="component" value="Unassembled WGS sequence"/>
</dbReference>
<keyword evidence="2" id="KW-1185">Reference proteome</keyword>
<accession>A0A6A0A569</accession>
<evidence type="ECO:0000313" key="1">
    <source>
        <dbReference type="EMBL" id="GFH27645.1"/>
    </source>
</evidence>
<comment type="caution">
    <text evidence="1">The sequence shown here is derived from an EMBL/GenBank/DDBJ whole genome shotgun (WGS) entry which is preliminary data.</text>
</comment>
<sequence length="509" mass="55313">ANIVAEGKGYWRASGERMGTLGFSHWCGPLQYSWIEWVVPGDMPAVELKSVDVRVNAQRWVVEAQPLAAWPGPSPETLQDYHFLGYNDTDTANVSRAAQPPKWVLLHQVQAGQAGLLPAQPLLLPATAPACKAFRLRITDTADGLAAGQVAASLSINVHYPEGLYPLGGGHIGGSGGNCAMEDAPPVFAFDGSDQTRWVDIDGGGIGNTSILVYEHEQEVVIEAYTITSQTYALSSYHSHLNGTPQSWVVVDSRTHTYFTNHGETKRFQTAHPVAARKYMLEFTAVAAGCASRSIQVGGVAFFTRTPARVEALRQHQVVVLMSAYNSNVDAAAAKGSGYQLAPEYGVKYDHPVELLMAPRVNMADPDAAVETRGLLVVRPAKTPLLNVDHVHTISFRREYPDGEVELVYTHTRYRLVVLEMNAMVGLLHFSDLVLYQQLCQEEQVGAAAADTLAVPRQEAAHLTLKLKPHEAEGGELRPVSYWVGPHADAQQAGTMPTAWVLEGLTSAY</sequence>
<organism evidence="1 2">
    <name type="scientific">Haematococcus lacustris</name>
    <name type="common">Green alga</name>
    <name type="synonym">Haematococcus pluvialis</name>
    <dbReference type="NCBI Taxonomy" id="44745"/>
    <lineage>
        <taxon>Eukaryota</taxon>
        <taxon>Viridiplantae</taxon>
        <taxon>Chlorophyta</taxon>
        <taxon>core chlorophytes</taxon>
        <taxon>Chlorophyceae</taxon>
        <taxon>CS clade</taxon>
        <taxon>Chlamydomonadales</taxon>
        <taxon>Haematococcaceae</taxon>
        <taxon>Haematococcus</taxon>
    </lineage>
</organism>
<dbReference type="EMBL" id="BLLF01003557">
    <property type="protein sequence ID" value="GFH27645.1"/>
    <property type="molecule type" value="Genomic_DNA"/>
</dbReference>